<evidence type="ECO:0000256" key="2">
    <source>
        <dbReference type="SAM" id="SignalP"/>
    </source>
</evidence>
<name>A0AAD3DSQ6_9CHLO</name>
<gene>
    <name evidence="3" type="ORF">Agub_g8781</name>
</gene>
<dbReference type="AlphaFoldDB" id="A0AAD3DSQ6"/>
<feature type="signal peptide" evidence="2">
    <location>
        <begin position="1"/>
        <end position="22"/>
    </location>
</feature>
<dbReference type="PANTHER" id="PTHR36357:SF1">
    <property type="entry name" value="OS03G0148300 PROTEIN"/>
    <property type="match status" value="1"/>
</dbReference>
<comment type="caution">
    <text evidence="3">The sequence shown here is derived from an EMBL/GenBank/DDBJ whole genome shotgun (WGS) entry which is preliminary data.</text>
</comment>
<evidence type="ECO:0000313" key="4">
    <source>
        <dbReference type="Proteomes" id="UP001054857"/>
    </source>
</evidence>
<feature type="compositionally biased region" description="Gly residues" evidence="1">
    <location>
        <begin position="233"/>
        <end position="244"/>
    </location>
</feature>
<sequence length="244" mass="26135">MGRCRTAALLPLLLVCVFSASALSAAVQEEHEVVPVTDAHAPGEIITIKLRPAVKRKKEDARALADRLKTLPELQGASLAAVSRDLLVLTPSPKQQADQVTQLLLQQPDVYEVEIGEQQFRRDDDKPYDQLRKDMLSEAVSSTKSRIRERIKNKLRALAGRLKPSSSGPAGPQAPAAAVSSGPGDSVNSGGSPEGRESRQGERQRKKPAAGRGAKRGIRGGKRRGMKRRREVGSGGGEGANGEL</sequence>
<feature type="compositionally biased region" description="Low complexity" evidence="1">
    <location>
        <begin position="164"/>
        <end position="184"/>
    </location>
</feature>
<feature type="compositionally biased region" description="Basic residues" evidence="1">
    <location>
        <begin position="204"/>
        <end position="230"/>
    </location>
</feature>
<evidence type="ECO:0000313" key="3">
    <source>
        <dbReference type="EMBL" id="GFR47188.1"/>
    </source>
</evidence>
<dbReference type="Proteomes" id="UP001054857">
    <property type="component" value="Unassembled WGS sequence"/>
</dbReference>
<dbReference type="PANTHER" id="PTHR36357">
    <property type="entry name" value="OS03G0148300 PROTEIN"/>
    <property type="match status" value="1"/>
</dbReference>
<evidence type="ECO:0000256" key="1">
    <source>
        <dbReference type="SAM" id="MobiDB-lite"/>
    </source>
</evidence>
<keyword evidence="2" id="KW-0732">Signal</keyword>
<keyword evidence="4" id="KW-1185">Reference proteome</keyword>
<protein>
    <submittedName>
        <fullName evidence="3">Uncharacterized protein</fullName>
    </submittedName>
</protein>
<feature type="compositionally biased region" description="Basic and acidic residues" evidence="1">
    <location>
        <begin position="194"/>
        <end position="203"/>
    </location>
</feature>
<feature type="region of interest" description="Disordered" evidence="1">
    <location>
        <begin position="161"/>
        <end position="244"/>
    </location>
</feature>
<reference evidence="3 4" key="1">
    <citation type="journal article" date="2021" name="Sci. Rep.">
        <title>Genome sequencing of the multicellular alga Astrephomene provides insights into convergent evolution of germ-soma differentiation.</title>
        <authorList>
            <person name="Yamashita S."/>
            <person name="Yamamoto K."/>
            <person name="Matsuzaki R."/>
            <person name="Suzuki S."/>
            <person name="Yamaguchi H."/>
            <person name="Hirooka S."/>
            <person name="Minakuchi Y."/>
            <person name="Miyagishima S."/>
            <person name="Kawachi M."/>
            <person name="Toyoda A."/>
            <person name="Nozaki H."/>
        </authorList>
    </citation>
    <scope>NUCLEOTIDE SEQUENCE [LARGE SCALE GENOMIC DNA]</scope>
    <source>
        <strain evidence="3 4">NIES-4017</strain>
    </source>
</reference>
<dbReference type="EMBL" id="BMAR01000017">
    <property type="protein sequence ID" value="GFR47188.1"/>
    <property type="molecule type" value="Genomic_DNA"/>
</dbReference>
<accession>A0AAD3DSQ6</accession>
<proteinExistence type="predicted"/>
<feature type="chain" id="PRO_5042105469" evidence="2">
    <location>
        <begin position="23"/>
        <end position="244"/>
    </location>
</feature>
<organism evidence="3 4">
    <name type="scientific">Astrephomene gubernaculifera</name>
    <dbReference type="NCBI Taxonomy" id="47775"/>
    <lineage>
        <taxon>Eukaryota</taxon>
        <taxon>Viridiplantae</taxon>
        <taxon>Chlorophyta</taxon>
        <taxon>core chlorophytes</taxon>
        <taxon>Chlorophyceae</taxon>
        <taxon>CS clade</taxon>
        <taxon>Chlamydomonadales</taxon>
        <taxon>Astrephomenaceae</taxon>
        <taxon>Astrephomene</taxon>
    </lineage>
</organism>